<reference evidence="4" key="1">
    <citation type="journal article" date="2018" name="Nat. Microbiol.">
        <title>Leveraging single-cell genomics to expand the fungal tree of life.</title>
        <authorList>
            <person name="Ahrendt S.R."/>
            <person name="Quandt C.A."/>
            <person name="Ciobanu D."/>
            <person name="Clum A."/>
            <person name="Salamov A."/>
            <person name="Andreopoulos B."/>
            <person name="Cheng J.F."/>
            <person name="Woyke T."/>
            <person name="Pelin A."/>
            <person name="Henrissat B."/>
            <person name="Reynolds N.K."/>
            <person name="Benny G.L."/>
            <person name="Smith M.E."/>
            <person name="James T.Y."/>
            <person name="Grigoriev I.V."/>
        </authorList>
    </citation>
    <scope>NUCLEOTIDE SEQUENCE [LARGE SCALE GENOMIC DNA]</scope>
    <source>
        <strain evidence="4">RSA 1356</strain>
    </source>
</reference>
<accession>A0A4P9XLE6</accession>
<dbReference type="Pfam" id="PF03803">
    <property type="entry name" value="Scramblase"/>
    <property type="match status" value="1"/>
</dbReference>
<dbReference type="AlphaFoldDB" id="A0A4P9XLE6"/>
<evidence type="ECO:0000256" key="1">
    <source>
        <dbReference type="ARBA" id="ARBA00005350"/>
    </source>
</evidence>
<dbReference type="PANTHER" id="PTHR23248:SF9">
    <property type="entry name" value="PHOSPHOLIPID SCRAMBLASE"/>
    <property type="match status" value="1"/>
</dbReference>
<keyword evidence="4" id="KW-1185">Reference proteome</keyword>
<dbReference type="GO" id="GO:0017128">
    <property type="term" value="F:phospholipid scramblase activity"/>
    <property type="evidence" value="ECO:0007669"/>
    <property type="project" value="InterPro"/>
</dbReference>
<dbReference type="EMBL" id="KZ992836">
    <property type="protein sequence ID" value="RKP06687.1"/>
    <property type="molecule type" value="Genomic_DNA"/>
</dbReference>
<dbReference type="OrthoDB" id="191150at2759"/>
<dbReference type="InterPro" id="IPR005552">
    <property type="entry name" value="Scramblase"/>
</dbReference>
<comment type="similarity">
    <text evidence="1 2">Belongs to the phospholipid scramblase family.</text>
</comment>
<evidence type="ECO:0000313" key="4">
    <source>
        <dbReference type="Proteomes" id="UP000271241"/>
    </source>
</evidence>
<evidence type="ECO:0000313" key="3">
    <source>
        <dbReference type="EMBL" id="RKP06687.1"/>
    </source>
</evidence>
<dbReference type="Proteomes" id="UP000271241">
    <property type="component" value="Unassembled WGS sequence"/>
</dbReference>
<dbReference type="GO" id="GO:0005886">
    <property type="term" value="C:plasma membrane"/>
    <property type="evidence" value="ECO:0007669"/>
    <property type="project" value="TreeGrafter"/>
</dbReference>
<gene>
    <name evidence="3" type="ORF">THASP1DRAFT_25041</name>
</gene>
<name>A0A4P9XLE6_9FUNG</name>
<protein>
    <recommendedName>
        <fullName evidence="2">Phospholipid scramblase</fullName>
    </recommendedName>
</protein>
<dbReference type="PANTHER" id="PTHR23248">
    <property type="entry name" value="PHOSPHOLIPID SCRAMBLASE-RELATED"/>
    <property type="match status" value="1"/>
</dbReference>
<proteinExistence type="inferred from homology"/>
<sequence>MLRRSRPAGRIGLRWPIQLLPPVDSRVLLVRWMASIPDGSVATATAAAKPAIVPLRQPPPVEPLMVPVEQPSPSIKDPIEMAEPMLSPLEALEQTLYRSEEFTVRRQMQPLGILFGVEQVNVFSIETANGEHVASLAETSTSKWQTLRRQMYRPFTWVNTQVFVYDDQKRLLGEVHQRWHLWRRRYELFTNAEQFGMINTGWLPWQFTLRDDKQRALAKMDRRFNGWTREIFTDCGRYSLYFGEEQLRRHIFYLDQDTNPAPKAVATHKPKQDGMSMAERARLRWNMRHWGGWTLRTWLRRRRRQRRAAMAAKAELDQLINARPLDTNERAVVLAGVLCMELDHFSAHSITDGGYLIGIFGIYRLQLRLLRRMVLRTARILFA</sequence>
<organism evidence="3 4">
    <name type="scientific">Thamnocephalis sphaerospora</name>
    <dbReference type="NCBI Taxonomy" id="78915"/>
    <lineage>
        <taxon>Eukaryota</taxon>
        <taxon>Fungi</taxon>
        <taxon>Fungi incertae sedis</taxon>
        <taxon>Zoopagomycota</taxon>
        <taxon>Zoopagomycotina</taxon>
        <taxon>Zoopagomycetes</taxon>
        <taxon>Zoopagales</taxon>
        <taxon>Sigmoideomycetaceae</taxon>
        <taxon>Thamnocephalis</taxon>
    </lineage>
</organism>
<evidence type="ECO:0000256" key="2">
    <source>
        <dbReference type="RuleBase" id="RU363116"/>
    </source>
</evidence>